<dbReference type="PROSITE" id="PS50850">
    <property type="entry name" value="MFS"/>
    <property type="match status" value="1"/>
</dbReference>
<comment type="caution">
    <text evidence="9">The sequence shown here is derived from an EMBL/GenBank/DDBJ whole genome shotgun (WGS) entry which is preliminary data.</text>
</comment>
<dbReference type="InterPro" id="IPR011701">
    <property type="entry name" value="MFS"/>
</dbReference>
<feature type="transmembrane region" description="Helical" evidence="7">
    <location>
        <begin position="140"/>
        <end position="158"/>
    </location>
</feature>
<keyword evidence="3" id="KW-0813">Transport</keyword>
<feature type="transmembrane region" description="Helical" evidence="7">
    <location>
        <begin position="368"/>
        <end position="387"/>
    </location>
</feature>
<accession>A0A2T2WNF8</accession>
<feature type="transmembrane region" description="Helical" evidence="7">
    <location>
        <begin position="303"/>
        <end position="326"/>
    </location>
</feature>
<keyword evidence="4 7" id="KW-0812">Transmembrane</keyword>
<feature type="transmembrane region" description="Helical" evidence="7">
    <location>
        <begin position="247"/>
        <end position="267"/>
    </location>
</feature>
<evidence type="ECO:0000256" key="7">
    <source>
        <dbReference type="SAM" id="Phobius"/>
    </source>
</evidence>
<feature type="domain" description="Major facilitator superfamily (MFS) profile" evidence="8">
    <location>
        <begin position="16"/>
        <end position="391"/>
    </location>
</feature>
<evidence type="ECO:0000256" key="1">
    <source>
        <dbReference type="ARBA" id="ARBA00004651"/>
    </source>
</evidence>
<evidence type="ECO:0000259" key="8">
    <source>
        <dbReference type="PROSITE" id="PS50850"/>
    </source>
</evidence>
<gene>
    <name evidence="9" type="ORF">C7B45_01775</name>
</gene>
<proteinExistence type="inferred from homology"/>
<comment type="subcellular location">
    <subcellularLocation>
        <location evidence="1">Cell membrane</location>
        <topology evidence="1">Multi-pass membrane protein</topology>
    </subcellularLocation>
</comment>
<keyword evidence="5 7" id="KW-1133">Transmembrane helix</keyword>
<reference evidence="9 10" key="1">
    <citation type="journal article" date="2014" name="BMC Genomics">
        <title>Comparison of environmental and isolate Sulfobacillus genomes reveals diverse carbon, sulfur, nitrogen, and hydrogen metabolisms.</title>
        <authorList>
            <person name="Justice N.B."/>
            <person name="Norman A."/>
            <person name="Brown C.T."/>
            <person name="Singh A."/>
            <person name="Thomas B.C."/>
            <person name="Banfield J.F."/>
        </authorList>
    </citation>
    <scope>NUCLEOTIDE SEQUENCE [LARGE SCALE GENOMIC DNA]</scope>
    <source>
        <strain evidence="9">AMDSBA3</strain>
    </source>
</reference>
<evidence type="ECO:0000256" key="3">
    <source>
        <dbReference type="ARBA" id="ARBA00022448"/>
    </source>
</evidence>
<dbReference type="GO" id="GO:0005886">
    <property type="term" value="C:plasma membrane"/>
    <property type="evidence" value="ECO:0007669"/>
    <property type="project" value="UniProtKB-SubCell"/>
</dbReference>
<keyword evidence="6 7" id="KW-0472">Membrane</keyword>
<dbReference type="CDD" id="cd17325">
    <property type="entry name" value="MFS_MdtG_SLC18_like"/>
    <property type="match status" value="1"/>
</dbReference>
<feature type="transmembrane region" description="Helical" evidence="7">
    <location>
        <begin position="164"/>
        <end position="188"/>
    </location>
</feature>
<feature type="transmembrane region" description="Helical" evidence="7">
    <location>
        <begin position="15"/>
        <end position="38"/>
    </location>
</feature>
<dbReference type="InterPro" id="IPR020846">
    <property type="entry name" value="MFS_dom"/>
</dbReference>
<dbReference type="PANTHER" id="PTHR23506">
    <property type="entry name" value="GH10249P"/>
    <property type="match status" value="1"/>
</dbReference>
<comment type="similarity">
    <text evidence="2">Belongs to the major facilitator superfamily. TCR/Tet family.</text>
</comment>
<dbReference type="SUPFAM" id="SSF103473">
    <property type="entry name" value="MFS general substrate transporter"/>
    <property type="match status" value="1"/>
</dbReference>
<evidence type="ECO:0000256" key="2">
    <source>
        <dbReference type="ARBA" id="ARBA00007520"/>
    </source>
</evidence>
<feature type="transmembrane region" description="Helical" evidence="7">
    <location>
        <begin position="209"/>
        <end position="227"/>
    </location>
</feature>
<dbReference type="PANTHER" id="PTHR23506:SF23">
    <property type="entry name" value="GH10249P"/>
    <property type="match status" value="1"/>
</dbReference>
<feature type="transmembrane region" description="Helical" evidence="7">
    <location>
        <begin position="279"/>
        <end position="297"/>
    </location>
</feature>
<dbReference type="Gene3D" id="1.20.1250.20">
    <property type="entry name" value="MFS general substrate transporter like domains"/>
    <property type="match status" value="1"/>
</dbReference>
<evidence type="ECO:0000256" key="5">
    <source>
        <dbReference type="ARBA" id="ARBA00022989"/>
    </source>
</evidence>
<evidence type="ECO:0000256" key="4">
    <source>
        <dbReference type="ARBA" id="ARBA00022692"/>
    </source>
</evidence>
<name>A0A2T2WNF8_9FIRM</name>
<dbReference type="GO" id="GO:0022857">
    <property type="term" value="F:transmembrane transporter activity"/>
    <property type="evidence" value="ECO:0007669"/>
    <property type="project" value="InterPro"/>
</dbReference>
<dbReference type="PROSITE" id="PS00216">
    <property type="entry name" value="SUGAR_TRANSPORT_1"/>
    <property type="match status" value="1"/>
</dbReference>
<dbReference type="InterPro" id="IPR050930">
    <property type="entry name" value="MFS_Vesicular_Transporter"/>
</dbReference>
<feature type="transmembrane region" description="Helical" evidence="7">
    <location>
        <begin position="50"/>
        <end position="70"/>
    </location>
</feature>
<protein>
    <submittedName>
        <fullName evidence="9">MFS transporter</fullName>
    </submittedName>
</protein>
<feature type="transmembrane region" description="Helical" evidence="7">
    <location>
        <begin position="338"/>
        <end position="362"/>
    </location>
</feature>
<dbReference type="Pfam" id="PF07690">
    <property type="entry name" value="MFS_1"/>
    <property type="match status" value="1"/>
</dbReference>
<dbReference type="InterPro" id="IPR036259">
    <property type="entry name" value="MFS_trans_sf"/>
</dbReference>
<evidence type="ECO:0000313" key="9">
    <source>
        <dbReference type="EMBL" id="PSR23770.1"/>
    </source>
</evidence>
<dbReference type="InterPro" id="IPR001958">
    <property type="entry name" value="Tet-R_TetA/multi-R_MdtG-like"/>
</dbReference>
<dbReference type="EMBL" id="PXYV01000003">
    <property type="protein sequence ID" value="PSR23770.1"/>
    <property type="molecule type" value="Genomic_DNA"/>
</dbReference>
<dbReference type="Proteomes" id="UP000241848">
    <property type="component" value="Unassembled WGS sequence"/>
</dbReference>
<dbReference type="PRINTS" id="PR01035">
    <property type="entry name" value="TCRTETA"/>
</dbReference>
<evidence type="ECO:0000313" key="10">
    <source>
        <dbReference type="Proteomes" id="UP000241848"/>
    </source>
</evidence>
<dbReference type="InterPro" id="IPR005829">
    <property type="entry name" value="Sugar_transporter_CS"/>
</dbReference>
<evidence type="ECO:0000256" key="6">
    <source>
        <dbReference type="ARBA" id="ARBA00023136"/>
    </source>
</evidence>
<sequence>MTGFRILREPRQYPAAFWGALAAELVVQTGFGAILPLLPQFVRSHGFPLADMGLMAASYAAVSFLAQAWLGGVADRWGRKRLMVAGGMVETLGTAGFLLRLHPAGYIGCRILQGVGSAAVVPAANALVADVVDEDRRGRAYGLMAAAGSAGFAIGPMMGGVAGAAWGLAAPFVVGVILNLIATVVMMLTLPTTRLNRRPVRMAHQSLSLLLRPIWPYFWVMFAWMGLSGMYDTTWSLYMESLGAGKWVIGLSFTLFALPLLLFNVLGGRLADRRLQRHWIILAGTGLQTMTVAFYVVSHSAWLSIAVSVLEAAAMSLTGPALSASVMDTVSSEHYGAVQGWFQASGTLGAAMLALASGPLLVGHANHPFILGSALLLVTTLGVAGVWRPWRRRTEL</sequence>
<organism evidence="9 10">
    <name type="scientific">Sulfobacillus acidophilus</name>
    <dbReference type="NCBI Taxonomy" id="53633"/>
    <lineage>
        <taxon>Bacteria</taxon>
        <taxon>Bacillati</taxon>
        <taxon>Bacillota</taxon>
        <taxon>Clostridia</taxon>
        <taxon>Eubacteriales</taxon>
        <taxon>Clostridiales Family XVII. Incertae Sedis</taxon>
        <taxon>Sulfobacillus</taxon>
    </lineage>
</organism>
<dbReference type="AlphaFoldDB" id="A0A2T2WNF8"/>